<evidence type="ECO:0000313" key="3">
    <source>
        <dbReference type="EMBL" id="RTQ80966.1"/>
    </source>
</evidence>
<reference evidence="3 4" key="1">
    <citation type="submission" date="2018-12" db="EMBL/GenBank/DDBJ databases">
        <title>Draft Genome Sequences Human Pathogenic Acinetobacter baumannii Strains.</title>
        <authorList>
            <person name="Madhi M."/>
            <person name="Ronco T."/>
            <person name="Olsen R.H."/>
            <person name="Hassani A."/>
        </authorList>
    </citation>
    <scope>NUCLEOTIDE SEQUENCE [LARGE SCALE GENOMIC DNA]</scope>
    <source>
        <strain evidence="3 4">AB3</strain>
    </source>
</reference>
<gene>
    <name evidence="3" type="ORF">EJ062_08230</name>
</gene>
<proteinExistence type="predicted"/>
<evidence type="ECO:0000256" key="1">
    <source>
        <dbReference type="SAM" id="MobiDB-lite"/>
    </source>
</evidence>
<feature type="transmembrane region" description="Helical" evidence="2">
    <location>
        <begin position="229"/>
        <end position="247"/>
    </location>
</feature>
<comment type="caution">
    <text evidence="3">The sequence shown here is derived from an EMBL/GenBank/DDBJ whole genome shotgun (WGS) entry which is preliminary data.</text>
</comment>
<protein>
    <submittedName>
        <fullName evidence="3">Uncharacterized protein</fullName>
    </submittedName>
</protein>
<dbReference type="RefSeq" id="WP_000599537.1">
    <property type="nucleotide sequence ID" value="NZ_AP031577.1"/>
</dbReference>
<feature type="region of interest" description="Disordered" evidence="1">
    <location>
        <begin position="182"/>
        <end position="209"/>
    </location>
</feature>
<name>A0AAX1ZPB1_ACIBA</name>
<keyword evidence="2" id="KW-1133">Transmembrane helix</keyword>
<keyword evidence="2" id="KW-0812">Transmembrane</keyword>
<evidence type="ECO:0000256" key="2">
    <source>
        <dbReference type="SAM" id="Phobius"/>
    </source>
</evidence>
<dbReference type="EMBL" id="RXLU01000040">
    <property type="protein sequence ID" value="RTQ80966.1"/>
    <property type="molecule type" value="Genomic_DNA"/>
</dbReference>
<evidence type="ECO:0000313" key="4">
    <source>
        <dbReference type="Proteomes" id="UP000268239"/>
    </source>
</evidence>
<accession>A0AAX1ZPB1</accession>
<dbReference type="Proteomes" id="UP000268239">
    <property type="component" value="Unassembled WGS sequence"/>
</dbReference>
<keyword evidence="2" id="KW-0472">Membrane</keyword>
<sequence length="248" mass="28494">MILDDYLGHAANSKKLAQIAIKERRFDDAWKHLNHQKDYYLKHASRMGFSKTETLVIDSSPHEDMANVLRLEGKHKNALSSISYTYKAAYTANRPIITLEKKLEAYYNRAYKKQPFKKFLSLLKALPNSDYISVRDFVEIYFPLSPNDDEEVVPKERNLSEQEIKKVNDNFLKQKSTARSKEHIGVPPPLSNRPVKSIKPSYPESKYPTKVIEPQKDNNLLLGYPASEWIIGVVVGAILLIGFIWLLS</sequence>
<organism evidence="3 4">
    <name type="scientific">Acinetobacter baumannii</name>
    <dbReference type="NCBI Taxonomy" id="470"/>
    <lineage>
        <taxon>Bacteria</taxon>
        <taxon>Pseudomonadati</taxon>
        <taxon>Pseudomonadota</taxon>
        <taxon>Gammaproteobacteria</taxon>
        <taxon>Moraxellales</taxon>
        <taxon>Moraxellaceae</taxon>
        <taxon>Acinetobacter</taxon>
        <taxon>Acinetobacter calcoaceticus/baumannii complex</taxon>
    </lineage>
</organism>
<dbReference type="AlphaFoldDB" id="A0AAX1ZPB1"/>